<dbReference type="Proteomes" id="UP000594380">
    <property type="component" value="Unassembled WGS sequence"/>
</dbReference>
<comment type="caution">
    <text evidence="2">The sequence shown here is derived from an EMBL/GenBank/DDBJ whole genome shotgun (WGS) entry which is preliminary data.</text>
</comment>
<reference evidence="2 3" key="1">
    <citation type="submission" date="2020-02" db="EMBL/GenBank/DDBJ databases">
        <title>Paraburkholderia simonii sp. nov. and Paraburkholderia youngii sp. nov. Brazilian and Mexican Mimosa-associated rhizobia.</title>
        <authorList>
            <person name="Mavima L."/>
            <person name="Beukes C.W."/>
            <person name="Chan W.Y."/>
            <person name="Palmer M."/>
            <person name="De Meyer S.E."/>
            <person name="James E.K."/>
            <person name="Venter S.N."/>
            <person name="Steenkamp E.T."/>
        </authorList>
    </citation>
    <scope>NUCLEOTIDE SEQUENCE [LARGE SCALE GENOMIC DNA]</scope>
    <source>
        <strain evidence="2 3">JPY169</strain>
    </source>
</reference>
<feature type="domain" description="Transcriptional regulator AbiEi antitoxin N-terminal" evidence="1">
    <location>
        <begin position="4"/>
        <end position="94"/>
    </location>
</feature>
<dbReference type="Pfam" id="PF17194">
    <property type="entry name" value="AbiEi_3_N"/>
    <property type="match status" value="1"/>
</dbReference>
<proteinExistence type="predicted"/>
<gene>
    <name evidence="2" type="ORF">G5S42_40740</name>
</gene>
<sequence length="245" mass="27663">MSNRTSVQRLLQESQRGHPLDSEMLRDMGVSAALAHDLVKAGWLQRLSRGAYLVTGDVPTRDGTIAFLSRRVPGMHVAGKTALSWQGVRHNIAFRERVVLWGQKPYAFPDWIGEHLLYSYQTTTLFDEEFRYEEGLKPLPAGDPAVLVSIPERALLELASDVGKGQTMEEATNLMVGLRNIRPHVLDNFLNHCTRVKVAVLVRDFGADAGFSWARDLQKHIDRLSQGKRWTHKTKSGERLTLKPR</sequence>
<evidence type="ECO:0000313" key="3">
    <source>
        <dbReference type="Proteomes" id="UP000594380"/>
    </source>
</evidence>
<dbReference type="RefSeq" id="WP_176112285.1">
    <property type="nucleotide sequence ID" value="NZ_JAALDK010000003.1"/>
</dbReference>
<dbReference type="InterPro" id="IPR021561">
    <property type="entry name" value="AbiEi_3"/>
</dbReference>
<name>A0A7Y6K7P2_9BURK</name>
<accession>A0A7Y6K7P2</accession>
<organism evidence="2 3">
    <name type="scientific">Paraburkholderia youngii</name>
    <dbReference type="NCBI Taxonomy" id="2782701"/>
    <lineage>
        <taxon>Bacteria</taxon>
        <taxon>Pseudomonadati</taxon>
        <taxon>Pseudomonadota</taxon>
        <taxon>Betaproteobacteria</taxon>
        <taxon>Burkholderiales</taxon>
        <taxon>Burkholderiaceae</taxon>
        <taxon>Paraburkholderia</taxon>
    </lineage>
</organism>
<evidence type="ECO:0000313" key="2">
    <source>
        <dbReference type="EMBL" id="NUY05802.1"/>
    </source>
</evidence>
<evidence type="ECO:0000259" key="1">
    <source>
        <dbReference type="Pfam" id="PF17194"/>
    </source>
</evidence>
<protein>
    <recommendedName>
        <fullName evidence="1">Transcriptional regulator AbiEi antitoxin N-terminal domain-containing protein</fullName>
    </recommendedName>
</protein>
<dbReference type="AlphaFoldDB" id="A0A7Y6K7P2"/>
<dbReference type="EMBL" id="JAALDK010000003">
    <property type="protein sequence ID" value="NUY05802.1"/>
    <property type="molecule type" value="Genomic_DNA"/>
</dbReference>
<dbReference type="Pfam" id="PF11459">
    <property type="entry name" value="AbiEi_3"/>
    <property type="match status" value="1"/>
</dbReference>
<dbReference type="GeneID" id="301106655"/>
<dbReference type="InterPro" id="IPR033455">
    <property type="entry name" value="AbiEi_3_N"/>
</dbReference>